<proteinExistence type="predicted"/>
<gene>
    <name evidence="1" type="ORF">BDN72DRAFT_872475</name>
</gene>
<organism evidence="1 2">
    <name type="scientific">Pluteus cervinus</name>
    <dbReference type="NCBI Taxonomy" id="181527"/>
    <lineage>
        <taxon>Eukaryota</taxon>
        <taxon>Fungi</taxon>
        <taxon>Dikarya</taxon>
        <taxon>Basidiomycota</taxon>
        <taxon>Agaricomycotina</taxon>
        <taxon>Agaricomycetes</taxon>
        <taxon>Agaricomycetidae</taxon>
        <taxon>Agaricales</taxon>
        <taxon>Pluteineae</taxon>
        <taxon>Pluteaceae</taxon>
        <taxon>Pluteus</taxon>
    </lineage>
</organism>
<evidence type="ECO:0000313" key="2">
    <source>
        <dbReference type="Proteomes" id="UP000308600"/>
    </source>
</evidence>
<reference evidence="1 2" key="1">
    <citation type="journal article" date="2019" name="Nat. Ecol. Evol.">
        <title>Megaphylogeny resolves global patterns of mushroom evolution.</title>
        <authorList>
            <person name="Varga T."/>
            <person name="Krizsan K."/>
            <person name="Foldi C."/>
            <person name="Dima B."/>
            <person name="Sanchez-Garcia M."/>
            <person name="Sanchez-Ramirez S."/>
            <person name="Szollosi G.J."/>
            <person name="Szarkandi J.G."/>
            <person name="Papp V."/>
            <person name="Albert L."/>
            <person name="Andreopoulos W."/>
            <person name="Angelini C."/>
            <person name="Antonin V."/>
            <person name="Barry K.W."/>
            <person name="Bougher N.L."/>
            <person name="Buchanan P."/>
            <person name="Buyck B."/>
            <person name="Bense V."/>
            <person name="Catcheside P."/>
            <person name="Chovatia M."/>
            <person name="Cooper J."/>
            <person name="Damon W."/>
            <person name="Desjardin D."/>
            <person name="Finy P."/>
            <person name="Geml J."/>
            <person name="Haridas S."/>
            <person name="Hughes K."/>
            <person name="Justo A."/>
            <person name="Karasinski D."/>
            <person name="Kautmanova I."/>
            <person name="Kiss B."/>
            <person name="Kocsube S."/>
            <person name="Kotiranta H."/>
            <person name="LaButti K.M."/>
            <person name="Lechner B.E."/>
            <person name="Liimatainen K."/>
            <person name="Lipzen A."/>
            <person name="Lukacs Z."/>
            <person name="Mihaltcheva S."/>
            <person name="Morgado L.N."/>
            <person name="Niskanen T."/>
            <person name="Noordeloos M.E."/>
            <person name="Ohm R.A."/>
            <person name="Ortiz-Santana B."/>
            <person name="Ovrebo C."/>
            <person name="Racz N."/>
            <person name="Riley R."/>
            <person name="Savchenko A."/>
            <person name="Shiryaev A."/>
            <person name="Soop K."/>
            <person name="Spirin V."/>
            <person name="Szebenyi C."/>
            <person name="Tomsovsky M."/>
            <person name="Tulloss R.E."/>
            <person name="Uehling J."/>
            <person name="Grigoriev I.V."/>
            <person name="Vagvolgyi C."/>
            <person name="Papp T."/>
            <person name="Martin F.M."/>
            <person name="Miettinen O."/>
            <person name="Hibbett D.S."/>
            <person name="Nagy L.G."/>
        </authorList>
    </citation>
    <scope>NUCLEOTIDE SEQUENCE [LARGE SCALE GENOMIC DNA]</scope>
    <source>
        <strain evidence="1 2">NL-1719</strain>
    </source>
</reference>
<dbReference type="EMBL" id="ML208569">
    <property type="protein sequence ID" value="TFK62631.1"/>
    <property type="molecule type" value="Genomic_DNA"/>
</dbReference>
<evidence type="ECO:0000313" key="1">
    <source>
        <dbReference type="EMBL" id="TFK62631.1"/>
    </source>
</evidence>
<sequence length="423" mass="47779">MTLIHAVRDEGTIIGCPSSMCLQRRLDHLDEVQVSPTEVAKACSYLRLAIKFFPNEATRQDEIKEHIETMIGQSGQWGTPWADSIKPGGSWWYNDFLTLVLELKNSLAIIVYSKIVSQDKYKPYRNSCNFPLVLIGVTANRLEVSTAVCIGRIYVTRLVVLDFSLGFHASADIIRLARAFKAVRTCREDLQDYYSSIINAPSSELSSVYPNPTLIDYSKILPILTYRRFLSREGQPTSTLVNLGTVSSALYIATMEGVPNEVVVKFTARYNPTAHELLAEARLAPKLHFWGRVIGDLYMVVMDRVHGKTVLQLQQDETPVPKIVWENVHKAVELLHTKDIVFGDLRPPNILYLESENRAVLVDFDWPAKHEEGRYPASINTLNAWAEGVSAYSRMRKEHDTWQLVQLKAICGVDDRVAIPSDV</sequence>
<protein>
    <submittedName>
        <fullName evidence="1">Uncharacterized protein</fullName>
    </submittedName>
</protein>
<dbReference type="Proteomes" id="UP000308600">
    <property type="component" value="Unassembled WGS sequence"/>
</dbReference>
<keyword evidence="2" id="KW-1185">Reference proteome</keyword>
<accession>A0ACD3AAD1</accession>
<name>A0ACD3AAD1_9AGAR</name>